<proteinExistence type="predicted"/>
<evidence type="ECO:0000256" key="3">
    <source>
        <dbReference type="SAM" id="MobiDB-lite"/>
    </source>
</evidence>
<dbReference type="PANTHER" id="PTHR33137">
    <property type="entry name" value="MEDIATOR OF RNA POLYMERASE II TRANSCRIPTION SUBUNIT 15A-RELATED"/>
    <property type="match status" value="1"/>
</dbReference>
<protein>
    <recommendedName>
        <fullName evidence="4">Mediator complex subunit 15 KIX domain-containing protein</fullName>
    </recommendedName>
</protein>
<organism evidence="5 6">
    <name type="scientific">Buddleja alternifolia</name>
    <dbReference type="NCBI Taxonomy" id="168488"/>
    <lineage>
        <taxon>Eukaryota</taxon>
        <taxon>Viridiplantae</taxon>
        <taxon>Streptophyta</taxon>
        <taxon>Embryophyta</taxon>
        <taxon>Tracheophyta</taxon>
        <taxon>Spermatophyta</taxon>
        <taxon>Magnoliopsida</taxon>
        <taxon>eudicotyledons</taxon>
        <taxon>Gunneridae</taxon>
        <taxon>Pentapetalae</taxon>
        <taxon>asterids</taxon>
        <taxon>lamiids</taxon>
        <taxon>Lamiales</taxon>
        <taxon>Scrophulariaceae</taxon>
        <taxon>Buddlejeae</taxon>
        <taxon>Buddleja</taxon>
    </lineage>
</organism>
<evidence type="ECO:0000256" key="1">
    <source>
        <dbReference type="ARBA" id="ARBA00004123"/>
    </source>
</evidence>
<dbReference type="GO" id="GO:0005634">
    <property type="term" value="C:nucleus"/>
    <property type="evidence" value="ECO:0007669"/>
    <property type="project" value="UniProtKB-SubCell"/>
</dbReference>
<gene>
    <name evidence="5" type="ORF">BUALT_Bualt19G0081400</name>
</gene>
<dbReference type="AlphaFoldDB" id="A0AAV6W802"/>
<evidence type="ECO:0000313" key="5">
    <source>
        <dbReference type="EMBL" id="KAG8364006.1"/>
    </source>
</evidence>
<dbReference type="Proteomes" id="UP000826271">
    <property type="component" value="Unassembled WGS sequence"/>
</dbReference>
<name>A0AAV6W802_9LAMI</name>
<accession>A0AAV6W802</accession>
<evidence type="ECO:0000256" key="2">
    <source>
        <dbReference type="ARBA" id="ARBA00023242"/>
    </source>
</evidence>
<evidence type="ECO:0000313" key="6">
    <source>
        <dbReference type="Proteomes" id="UP000826271"/>
    </source>
</evidence>
<feature type="compositionally biased region" description="Low complexity" evidence="3">
    <location>
        <begin position="159"/>
        <end position="172"/>
    </location>
</feature>
<dbReference type="Gene3D" id="1.10.246.20">
    <property type="entry name" value="Coactivator CBP, KIX domain"/>
    <property type="match status" value="1"/>
</dbReference>
<feature type="domain" description="Mediator complex subunit 15 KIX" evidence="4">
    <location>
        <begin position="99"/>
        <end position="160"/>
    </location>
</feature>
<sequence>MDNNNWRAAQGQGQTPGQVVGGEAVAEGGGWRTQLHPDSRHRIVNKITKEGGVRVRRFDVRFGTNILAINIPSAYNYNLSGRLILLPQEYGYTKLDADRMETLKRHLSFSGQEGLAEVKKIAVRFEEKTYAAATSQSDYLRKISLKMFTVEMKSQNPTANSLQSSAASNSENPQDPGKDNPL</sequence>
<dbReference type="GO" id="GO:0031490">
    <property type="term" value="F:chromatin DNA binding"/>
    <property type="evidence" value="ECO:0007669"/>
    <property type="project" value="InterPro"/>
</dbReference>
<feature type="compositionally biased region" description="Low complexity" evidence="3">
    <location>
        <begin position="10"/>
        <end position="22"/>
    </location>
</feature>
<keyword evidence="6" id="KW-1185">Reference proteome</keyword>
<dbReference type="InterPro" id="IPR036529">
    <property type="entry name" value="KIX_dom_sf"/>
</dbReference>
<comment type="subcellular location">
    <subcellularLocation>
        <location evidence="1">Nucleus</location>
    </subcellularLocation>
</comment>
<feature type="region of interest" description="Disordered" evidence="3">
    <location>
        <begin position="1"/>
        <end position="22"/>
    </location>
</feature>
<evidence type="ECO:0000259" key="4">
    <source>
        <dbReference type="Pfam" id="PF16987"/>
    </source>
</evidence>
<reference evidence="5" key="1">
    <citation type="submission" date="2019-10" db="EMBL/GenBank/DDBJ databases">
        <authorList>
            <person name="Zhang R."/>
            <person name="Pan Y."/>
            <person name="Wang J."/>
            <person name="Ma R."/>
            <person name="Yu S."/>
        </authorList>
    </citation>
    <scope>NUCLEOTIDE SEQUENCE</scope>
    <source>
        <strain evidence="5">LA-IB0</strain>
        <tissue evidence="5">Leaf</tissue>
    </source>
</reference>
<feature type="region of interest" description="Disordered" evidence="3">
    <location>
        <begin position="156"/>
        <end position="182"/>
    </location>
</feature>
<dbReference type="InterPro" id="IPR036546">
    <property type="entry name" value="MED15_KIX"/>
</dbReference>
<dbReference type="EMBL" id="WHWC01000019">
    <property type="protein sequence ID" value="KAG8364006.1"/>
    <property type="molecule type" value="Genomic_DNA"/>
</dbReference>
<dbReference type="GO" id="GO:0003713">
    <property type="term" value="F:transcription coactivator activity"/>
    <property type="evidence" value="ECO:0007669"/>
    <property type="project" value="InterPro"/>
</dbReference>
<keyword evidence="2" id="KW-0539">Nucleus</keyword>
<dbReference type="Pfam" id="PF16987">
    <property type="entry name" value="KIX_2"/>
    <property type="match status" value="1"/>
</dbReference>
<comment type="caution">
    <text evidence="5">The sequence shown here is derived from an EMBL/GenBank/DDBJ whole genome shotgun (WGS) entry which is preliminary data.</text>
</comment>
<dbReference type="InterPro" id="IPR044661">
    <property type="entry name" value="MED15a/b/c-like"/>
</dbReference>
<dbReference type="PANTHER" id="PTHR33137:SF4">
    <property type="entry name" value="MEDIATOR OF RNA POLYMERASE II TRANSCRIPTION SUBUNIT 15A-RELATED"/>
    <property type="match status" value="1"/>
</dbReference>
<dbReference type="FunFam" id="1.10.246.20:FF:000003">
    <property type="entry name" value="Mediator of RNA polymerase II transcription subunit 15a"/>
    <property type="match status" value="1"/>
</dbReference>